<dbReference type="AlphaFoldDB" id="A0A1R3GWZ8"/>
<protein>
    <submittedName>
        <fullName evidence="1">Uncharacterized protein</fullName>
    </submittedName>
</protein>
<comment type="caution">
    <text evidence="1">The sequence shown here is derived from an EMBL/GenBank/DDBJ whole genome shotgun (WGS) entry which is preliminary data.</text>
</comment>
<organism evidence="1 2">
    <name type="scientific">Corchorus olitorius</name>
    <dbReference type="NCBI Taxonomy" id="93759"/>
    <lineage>
        <taxon>Eukaryota</taxon>
        <taxon>Viridiplantae</taxon>
        <taxon>Streptophyta</taxon>
        <taxon>Embryophyta</taxon>
        <taxon>Tracheophyta</taxon>
        <taxon>Spermatophyta</taxon>
        <taxon>Magnoliopsida</taxon>
        <taxon>eudicotyledons</taxon>
        <taxon>Gunneridae</taxon>
        <taxon>Pentapetalae</taxon>
        <taxon>rosids</taxon>
        <taxon>malvids</taxon>
        <taxon>Malvales</taxon>
        <taxon>Malvaceae</taxon>
        <taxon>Grewioideae</taxon>
        <taxon>Apeibeae</taxon>
        <taxon>Corchorus</taxon>
    </lineage>
</organism>
<sequence>MNTSNQGFAPTNLEYYQQYDQQNLQQVNVNNGVENYQNPDDAAATDLIMEQPAAASSLQGNEGNYIDNCNEDMFSSFLDSLMNENLFDNQLQQPNAILEQASAAMASTQNFSTHGNIWEAEIMSSMLAFGNELNSFTTHQQYQP</sequence>
<dbReference type="STRING" id="93759.A0A1R3GWZ8"/>
<dbReference type="OrthoDB" id="2143914at2759"/>
<evidence type="ECO:0000313" key="1">
    <source>
        <dbReference type="EMBL" id="OMO62603.1"/>
    </source>
</evidence>
<reference evidence="2" key="1">
    <citation type="submission" date="2013-09" db="EMBL/GenBank/DDBJ databases">
        <title>Corchorus olitorius genome sequencing.</title>
        <authorList>
            <person name="Alam M."/>
            <person name="Haque M.S."/>
            <person name="Islam M.S."/>
            <person name="Emdad E.M."/>
            <person name="Islam M.M."/>
            <person name="Ahmed B."/>
            <person name="Halim A."/>
            <person name="Hossen Q.M.M."/>
            <person name="Hossain M.Z."/>
            <person name="Ahmed R."/>
            <person name="Khan M.M."/>
            <person name="Islam R."/>
            <person name="Rashid M.M."/>
            <person name="Khan S.A."/>
            <person name="Rahman M.S."/>
            <person name="Alam M."/>
            <person name="Yahiya A.S."/>
            <person name="Khan M.S."/>
            <person name="Azam M.S."/>
            <person name="Haque T."/>
            <person name="Lashkar M.Z.H."/>
            <person name="Akhand A.I."/>
            <person name="Morshed G."/>
            <person name="Roy S."/>
            <person name="Uddin K.S."/>
            <person name="Rabeya T."/>
            <person name="Hossain A.S."/>
            <person name="Chowdhury A."/>
            <person name="Snigdha A.R."/>
            <person name="Mortoza M.S."/>
            <person name="Matin S.A."/>
            <person name="Hoque S.M.E."/>
            <person name="Islam M.K."/>
            <person name="Roy D.K."/>
            <person name="Haider R."/>
            <person name="Moosa M.M."/>
            <person name="Elias S.M."/>
            <person name="Hasan A.M."/>
            <person name="Jahan S."/>
            <person name="Shafiuddin M."/>
            <person name="Mahmood N."/>
            <person name="Shommy N.S."/>
        </authorList>
    </citation>
    <scope>NUCLEOTIDE SEQUENCE [LARGE SCALE GENOMIC DNA]</scope>
    <source>
        <strain evidence="2">cv. O-4</strain>
    </source>
</reference>
<dbReference type="Proteomes" id="UP000187203">
    <property type="component" value="Unassembled WGS sequence"/>
</dbReference>
<evidence type="ECO:0000313" key="2">
    <source>
        <dbReference type="Proteomes" id="UP000187203"/>
    </source>
</evidence>
<name>A0A1R3GWZ8_9ROSI</name>
<proteinExistence type="predicted"/>
<keyword evidence="2" id="KW-1185">Reference proteome</keyword>
<accession>A0A1R3GWZ8</accession>
<gene>
    <name evidence="1" type="ORF">COLO4_33005</name>
</gene>
<dbReference type="EMBL" id="AWUE01021358">
    <property type="protein sequence ID" value="OMO62603.1"/>
    <property type="molecule type" value="Genomic_DNA"/>
</dbReference>